<dbReference type="NCBIfam" id="TIGR02227">
    <property type="entry name" value="sigpep_I_bact"/>
    <property type="match status" value="1"/>
</dbReference>
<evidence type="ECO:0000256" key="1">
    <source>
        <dbReference type="ARBA" id="ARBA00000677"/>
    </source>
</evidence>
<keyword evidence="7" id="KW-0934">Plastid</keyword>
<keyword evidence="9" id="KW-0809">Transit peptide</keyword>
<evidence type="ECO:0000256" key="5">
    <source>
        <dbReference type="ARBA" id="ARBA00013208"/>
    </source>
</evidence>
<dbReference type="GO" id="GO:0010027">
    <property type="term" value="P:thylakoid membrane organization"/>
    <property type="evidence" value="ECO:0007669"/>
    <property type="project" value="TreeGrafter"/>
</dbReference>
<dbReference type="STRING" id="200361.A0A453T8W7"/>
<dbReference type="SUPFAM" id="SSF51306">
    <property type="entry name" value="LexA/Signal peptidase"/>
    <property type="match status" value="1"/>
</dbReference>
<evidence type="ECO:0000256" key="3">
    <source>
        <dbReference type="ARBA" id="ARBA00004370"/>
    </source>
</evidence>
<dbReference type="InterPro" id="IPR019758">
    <property type="entry name" value="Pept_S26A_signal_pept_1_CS"/>
</dbReference>
<dbReference type="PROSITE" id="PS00761">
    <property type="entry name" value="SPASE_I_3"/>
    <property type="match status" value="1"/>
</dbReference>
<keyword evidence="15" id="KW-1185">Reference proteome</keyword>
<feature type="compositionally biased region" description="Basic residues" evidence="12">
    <location>
        <begin position="99"/>
        <end position="109"/>
    </location>
</feature>
<sequence>QKEKKNPPKKKEKVAGRLIPPTPTKPQRPRRTPASRRPPPPSHLPAPSAAMSSSVHFFPAASQAPTAACLLRPSPKPLLHSPISATTAAFQLRSAAPRLRLRRRTRVRTAPKTPPEAPPVGPDPDGGGGGGGEGGGGGGGDGDEEGERQGLLPEWLTVTTEDAKTVLAAVAISLAFRAFVAEPRFIPSLSMFPTYDVGDRIVAEKVTYYFRKPCVNDIVIFKSPPVLQDVGYTDNDVFIKRIVARAGDIVEVHKGKLVVNGEARDEEFILEPPSYDMNPVQVPENAVFVMGDNRNNSYDSHVWGPLPAKNILGRSIFRYWPPGRIGSTTRDCFGPETKPDSLIDVKLTK</sequence>
<dbReference type="PRINTS" id="PR00727">
    <property type="entry name" value="LEADERPTASE"/>
</dbReference>
<feature type="region of interest" description="Disordered" evidence="12">
    <location>
        <begin position="1"/>
        <end position="52"/>
    </location>
</feature>
<proteinExistence type="inferred from homology"/>
<dbReference type="GO" id="GO:0004252">
    <property type="term" value="F:serine-type endopeptidase activity"/>
    <property type="evidence" value="ECO:0007669"/>
    <property type="project" value="InterPro"/>
</dbReference>
<evidence type="ECO:0000256" key="9">
    <source>
        <dbReference type="ARBA" id="ARBA00022946"/>
    </source>
</evidence>
<keyword evidence="6" id="KW-0150">Chloroplast</keyword>
<feature type="active site" evidence="11">
    <location>
        <position position="190"/>
    </location>
</feature>
<dbReference type="Pfam" id="PF10502">
    <property type="entry name" value="Peptidase_S26"/>
    <property type="match status" value="1"/>
</dbReference>
<reference evidence="14" key="5">
    <citation type="journal article" date="2021" name="G3 (Bethesda)">
        <title>Aegilops tauschii genome assembly Aet v5.0 features greater sequence contiguity and improved annotation.</title>
        <authorList>
            <person name="Wang L."/>
            <person name="Zhu T."/>
            <person name="Rodriguez J.C."/>
            <person name="Deal K.R."/>
            <person name="Dubcovsky J."/>
            <person name="McGuire P.E."/>
            <person name="Lux T."/>
            <person name="Spannagl M."/>
            <person name="Mayer K.F.X."/>
            <person name="Baldrich P."/>
            <person name="Meyers B.C."/>
            <person name="Huo N."/>
            <person name="Gu Y.Q."/>
            <person name="Zhou H."/>
            <person name="Devos K.M."/>
            <person name="Bennetzen J.L."/>
            <person name="Unver T."/>
            <person name="Budak H."/>
            <person name="Gulick P.J."/>
            <person name="Galiba G."/>
            <person name="Kalapos B."/>
            <person name="Nelson D.R."/>
            <person name="Li P."/>
            <person name="You F.M."/>
            <person name="Luo M.C."/>
            <person name="Dvorak J."/>
        </authorList>
    </citation>
    <scope>NUCLEOTIDE SEQUENCE [LARGE SCALE GENOMIC DNA]</scope>
    <source>
        <strain evidence="14">cv. AL8/78</strain>
    </source>
</reference>
<evidence type="ECO:0000313" key="14">
    <source>
        <dbReference type="EnsemblPlants" id="AET7Gv21292000.1"/>
    </source>
</evidence>
<evidence type="ECO:0000256" key="10">
    <source>
        <dbReference type="ARBA" id="ARBA00023136"/>
    </source>
</evidence>
<feature type="active site" evidence="11">
    <location>
        <position position="240"/>
    </location>
</feature>
<dbReference type="EC" id="3.4.21.89" evidence="5"/>
<feature type="compositionally biased region" description="Gly residues" evidence="12">
    <location>
        <begin position="124"/>
        <end position="140"/>
    </location>
</feature>
<comment type="similarity">
    <text evidence="4">Belongs to the peptidase S26 family.</text>
</comment>
<keyword evidence="8" id="KW-0378">Hydrolase</keyword>
<feature type="compositionally biased region" description="Pro residues" evidence="12">
    <location>
        <begin position="112"/>
        <end position="122"/>
    </location>
</feature>
<reference evidence="15" key="2">
    <citation type="journal article" date="2017" name="Nat. Plants">
        <title>The Aegilops tauschii genome reveals multiple impacts of transposons.</title>
        <authorList>
            <person name="Zhao G."/>
            <person name="Zou C."/>
            <person name="Li K."/>
            <person name="Wang K."/>
            <person name="Li T."/>
            <person name="Gao L."/>
            <person name="Zhang X."/>
            <person name="Wang H."/>
            <person name="Yang Z."/>
            <person name="Liu X."/>
            <person name="Jiang W."/>
            <person name="Mao L."/>
            <person name="Kong X."/>
            <person name="Jiao Y."/>
            <person name="Jia J."/>
        </authorList>
    </citation>
    <scope>NUCLEOTIDE SEQUENCE [LARGE SCALE GENOMIC DNA]</scope>
    <source>
        <strain evidence="15">cv. AL8/78</strain>
    </source>
</reference>
<evidence type="ECO:0000256" key="11">
    <source>
        <dbReference type="PIRSR" id="PIRSR600223-1"/>
    </source>
</evidence>
<dbReference type="EnsemblPlants" id="AET7Gv21292000.1">
    <property type="protein sequence ID" value="AET7Gv21292000.1"/>
    <property type="gene ID" value="AET7Gv21292000"/>
</dbReference>
<evidence type="ECO:0000256" key="7">
    <source>
        <dbReference type="ARBA" id="ARBA00022640"/>
    </source>
</evidence>
<evidence type="ECO:0000256" key="6">
    <source>
        <dbReference type="ARBA" id="ARBA00022528"/>
    </source>
</evidence>
<reference evidence="14" key="4">
    <citation type="submission" date="2019-03" db="UniProtKB">
        <authorList>
            <consortium name="EnsemblPlants"/>
        </authorList>
    </citation>
    <scope>IDENTIFICATION</scope>
</reference>
<dbReference type="InterPro" id="IPR036286">
    <property type="entry name" value="LexA/Signal_pep-like_sf"/>
</dbReference>
<evidence type="ECO:0000256" key="4">
    <source>
        <dbReference type="ARBA" id="ARBA00009370"/>
    </source>
</evidence>
<dbReference type="Gramene" id="AET7Gv21292000.1">
    <property type="protein sequence ID" value="AET7Gv21292000.1"/>
    <property type="gene ID" value="AET7Gv21292000"/>
</dbReference>
<dbReference type="FunFam" id="2.10.109.10:FF:000012">
    <property type="entry name" value="Peptidase/ serine-type peptidase"/>
    <property type="match status" value="1"/>
</dbReference>
<accession>A0A453T8W7</accession>
<dbReference type="CDD" id="cd06530">
    <property type="entry name" value="S26_SPase_I"/>
    <property type="match status" value="1"/>
</dbReference>
<feature type="domain" description="Peptidase S26" evidence="13">
    <location>
        <begin position="163"/>
        <end position="320"/>
    </location>
</feature>
<dbReference type="InterPro" id="IPR019533">
    <property type="entry name" value="Peptidase_S26"/>
</dbReference>
<dbReference type="InterPro" id="IPR000223">
    <property type="entry name" value="Pept_S26A_signal_pept_1"/>
</dbReference>
<comment type="catalytic activity">
    <reaction evidence="1">
        <text>Cleavage of hydrophobic, N-terminal signal or leader sequences from secreted and periplasmic proteins.</text>
        <dbReference type="EC" id="3.4.21.89"/>
    </reaction>
</comment>
<dbReference type="GO" id="GO:0006465">
    <property type="term" value="P:signal peptide processing"/>
    <property type="evidence" value="ECO:0007669"/>
    <property type="project" value="InterPro"/>
</dbReference>
<dbReference type="PANTHER" id="PTHR43390:SF1">
    <property type="entry name" value="CHLOROPLAST PROCESSING PEPTIDASE"/>
    <property type="match status" value="1"/>
</dbReference>
<reference evidence="15" key="1">
    <citation type="journal article" date="2014" name="Science">
        <title>Ancient hybridizations among the ancestral genomes of bread wheat.</title>
        <authorList>
            <consortium name="International Wheat Genome Sequencing Consortium,"/>
            <person name="Marcussen T."/>
            <person name="Sandve S.R."/>
            <person name="Heier L."/>
            <person name="Spannagl M."/>
            <person name="Pfeifer M."/>
            <person name="Jakobsen K.S."/>
            <person name="Wulff B.B."/>
            <person name="Steuernagel B."/>
            <person name="Mayer K.F."/>
            <person name="Olsen O.A."/>
        </authorList>
    </citation>
    <scope>NUCLEOTIDE SEQUENCE [LARGE SCALE GENOMIC DNA]</scope>
    <source>
        <strain evidence="15">cv. AL8/78</strain>
    </source>
</reference>
<dbReference type="PANTHER" id="PTHR43390">
    <property type="entry name" value="SIGNAL PEPTIDASE I"/>
    <property type="match status" value="1"/>
</dbReference>
<evidence type="ECO:0000256" key="8">
    <source>
        <dbReference type="ARBA" id="ARBA00022801"/>
    </source>
</evidence>
<comment type="subcellular location">
    <subcellularLocation>
        <location evidence="3">Membrane</location>
    </subcellularLocation>
    <subcellularLocation>
        <location evidence="2">Plastid</location>
        <location evidence="2">Chloroplast</location>
    </subcellularLocation>
</comment>
<dbReference type="GO" id="GO:0009003">
    <property type="term" value="F:signal peptidase activity"/>
    <property type="evidence" value="ECO:0007669"/>
    <property type="project" value="UniProtKB-EC"/>
</dbReference>
<dbReference type="AlphaFoldDB" id="A0A453T8W7"/>
<dbReference type="Gene3D" id="2.10.109.10">
    <property type="entry name" value="Umud Fragment, subunit A"/>
    <property type="match status" value="1"/>
</dbReference>
<evidence type="ECO:0000259" key="13">
    <source>
        <dbReference type="Pfam" id="PF10502"/>
    </source>
</evidence>
<reference evidence="14" key="3">
    <citation type="journal article" date="2017" name="Nature">
        <title>Genome sequence of the progenitor of the wheat D genome Aegilops tauschii.</title>
        <authorList>
            <person name="Luo M.C."/>
            <person name="Gu Y.Q."/>
            <person name="Puiu D."/>
            <person name="Wang H."/>
            <person name="Twardziok S.O."/>
            <person name="Deal K.R."/>
            <person name="Huo N."/>
            <person name="Zhu T."/>
            <person name="Wang L."/>
            <person name="Wang Y."/>
            <person name="McGuire P.E."/>
            <person name="Liu S."/>
            <person name="Long H."/>
            <person name="Ramasamy R.K."/>
            <person name="Rodriguez J.C."/>
            <person name="Van S.L."/>
            <person name="Yuan L."/>
            <person name="Wang Z."/>
            <person name="Xia Z."/>
            <person name="Xiao L."/>
            <person name="Anderson O.D."/>
            <person name="Ouyang S."/>
            <person name="Liang Y."/>
            <person name="Zimin A.V."/>
            <person name="Pertea G."/>
            <person name="Qi P."/>
            <person name="Bennetzen J.L."/>
            <person name="Dai X."/>
            <person name="Dawson M.W."/>
            <person name="Muller H.G."/>
            <person name="Kugler K."/>
            <person name="Rivarola-Duarte L."/>
            <person name="Spannagl M."/>
            <person name="Mayer K.F.X."/>
            <person name="Lu F.H."/>
            <person name="Bevan M.W."/>
            <person name="Leroy P."/>
            <person name="Li P."/>
            <person name="You F.M."/>
            <person name="Sun Q."/>
            <person name="Liu Z."/>
            <person name="Lyons E."/>
            <person name="Wicker T."/>
            <person name="Salzberg S.L."/>
            <person name="Devos K.M."/>
            <person name="Dvorak J."/>
        </authorList>
    </citation>
    <scope>NUCLEOTIDE SEQUENCE [LARGE SCALE GENOMIC DNA]</scope>
    <source>
        <strain evidence="14">cv. AL8/78</strain>
    </source>
</reference>
<dbReference type="GO" id="GO:0009535">
    <property type="term" value="C:chloroplast thylakoid membrane"/>
    <property type="evidence" value="ECO:0007669"/>
    <property type="project" value="TreeGrafter"/>
</dbReference>
<organism evidence="14 15">
    <name type="scientific">Aegilops tauschii subsp. strangulata</name>
    <name type="common">Goatgrass</name>
    <dbReference type="NCBI Taxonomy" id="200361"/>
    <lineage>
        <taxon>Eukaryota</taxon>
        <taxon>Viridiplantae</taxon>
        <taxon>Streptophyta</taxon>
        <taxon>Embryophyta</taxon>
        <taxon>Tracheophyta</taxon>
        <taxon>Spermatophyta</taxon>
        <taxon>Magnoliopsida</taxon>
        <taxon>Liliopsida</taxon>
        <taxon>Poales</taxon>
        <taxon>Poaceae</taxon>
        <taxon>BOP clade</taxon>
        <taxon>Pooideae</taxon>
        <taxon>Triticodae</taxon>
        <taxon>Triticeae</taxon>
        <taxon>Triticinae</taxon>
        <taxon>Aegilops</taxon>
    </lineage>
</organism>
<protein>
    <recommendedName>
        <fullName evidence="5">signal peptidase I</fullName>
        <ecNumber evidence="5">3.4.21.89</ecNumber>
    </recommendedName>
</protein>
<name>A0A453T8W7_AEGTS</name>
<feature type="region of interest" description="Disordered" evidence="12">
    <location>
        <begin position="94"/>
        <end position="147"/>
    </location>
</feature>
<evidence type="ECO:0000313" key="15">
    <source>
        <dbReference type="Proteomes" id="UP000015105"/>
    </source>
</evidence>
<evidence type="ECO:0000256" key="12">
    <source>
        <dbReference type="SAM" id="MobiDB-lite"/>
    </source>
</evidence>
<evidence type="ECO:0000256" key="2">
    <source>
        <dbReference type="ARBA" id="ARBA00004229"/>
    </source>
</evidence>
<keyword evidence="10" id="KW-0472">Membrane</keyword>
<dbReference type="Proteomes" id="UP000015105">
    <property type="component" value="Chromosome 7D"/>
</dbReference>